<evidence type="ECO:0000256" key="1">
    <source>
        <dbReference type="ARBA" id="ARBA00022737"/>
    </source>
</evidence>
<protein>
    <submittedName>
        <fullName evidence="5">Ankyrin</fullName>
    </submittedName>
</protein>
<gene>
    <name evidence="5" type="ORF">L873DRAFT_1715251</name>
</gene>
<dbReference type="SMART" id="SM00248">
    <property type="entry name" value="ANK"/>
    <property type="match status" value="4"/>
</dbReference>
<keyword evidence="6" id="KW-1185">Reference proteome</keyword>
<evidence type="ECO:0000313" key="6">
    <source>
        <dbReference type="Proteomes" id="UP000276215"/>
    </source>
</evidence>
<dbReference type="STRING" id="1336337.A0A3N4J2A3"/>
<dbReference type="Pfam" id="PF12796">
    <property type="entry name" value="Ank_2"/>
    <property type="match status" value="1"/>
</dbReference>
<organism evidence="5 6">
    <name type="scientific">Choiromyces venosus 120613-1</name>
    <dbReference type="NCBI Taxonomy" id="1336337"/>
    <lineage>
        <taxon>Eukaryota</taxon>
        <taxon>Fungi</taxon>
        <taxon>Dikarya</taxon>
        <taxon>Ascomycota</taxon>
        <taxon>Pezizomycotina</taxon>
        <taxon>Pezizomycetes</taxon>
        <taxon>Pezizales</taxon>
        <taxon>Tuberaceae</taxon>
        <taxon>Choiromyces</taxon>
    </lineage>
</organism>
<accession>A0A3N4J2A3</accession>
<keyword evidence="1" id="KW-0677">Repeat</keyword>
<evidence type="ECO:0000256" key="3">
    <source>
        <dbReference type="PROSITE-ProRule" id="PRU00023"/>
    </source>
</evidence>
<dbReference type="InterPro" id="IPR002110">
    <property type="entry name" value="Ankyrin_rpt"/>
</dbReference>
<reference evidence="5 6" key="1">
    <citation type="journal article" date="2018" name="Nat. Ecol. Evol.">
        <title>Pezizomycetes genomes reveal the molecular basis of ectomycorrhizal truffle lifestyle.</title>
        <authorList>
            <person name="Murat C."/>
            <person name="Payen T."/>
            <person name="Noel B."/>
            <person name="Kuo A."/>
            <person name="Morin E."/>
            <person name="Chen J."/>
            <person name="Kohler A."/>
            <person name="Krizsan K."/>
            <person name="Balestrini R."/>
            <person name="Da Silva C."/>
            <person name="Montanini B."/>
            <person name="Hainaut M."/>
            <person name="Levati E."/>
            <person name="Barry K.W."/>
            <person name="Belfiori B."/>
            <person name="Cichocki N."/>
            <person name="Clum A."/>
            <person name="Dockter R.B."/>
            <person name="Fauchery L."/>
            <person name="Guy J."/>
            <person name="Iotti M."/>
            <person name="Le Tacon F."/>
            <person name="Lindquist E.A."/>
            <person name="Lipzen A."/>
            <person name="Malagnac F."/>
            <person name="Mello A."/>
            <person name="Molinier V."/>
            <person name="Miyauchi S."/>
            <person name="Poulain J."/>
            <person name="Riccioni C."/>
            <person name="Rubini A."/>
            <person name="Sitrit Y."/>
            <person name="Splivallo R."/>
            <person name="Traeger S."/>
            <person name="Wang M."/>
            <person name="Zifcakova L."/>
            <person name="Wipf D."/>
            <person name="Zambonelli A."/>
            <person name="Paolocci F."/>
            <person name="Nowrousian M."/>
            <person name="Ottonello S."/>
            <person name="Baldrian P."/>
            <person name="Spatafora J.W."/>
            <person name="Henrissat B."/>
            <person name="Nagy L.G."/>
            <person name="Aury J.M."/>
            <person name="Wincker P."/>
            <person name="Grigoriev I.V."/>
            <person name="Bonfante P."/>
            <person name="Martin F.M."/>
        </authorList>
    </citation>
    <scope>NUCLEOTIDE SEQUENCE [LARGE SCALE GENOMIC DNA]</scope>
    <source>
        <strain evidence="5 6">120613-1</strain>
    </source>
</reference>
<keyword evidence="2 3" id="KW-0040">ANK repeat</keyword>
<sequence>MSGLHCAVLFGLDEFVSSLMELKSTDINQQDFYGSTPLVHVVRCGSHSIFTLLLRDPHIRADIGDKNGITPLFQAAWSGNEMMLERLLTMPTVSPGVKDTWGRTPLDAAAKNGHANIVKLLLLRGSSKVTTRLQGHQSQSSKQQRTYASSHGS</sequence>
<feature type="region of interest" description="Disordered" evidence="4">
    <location>
        <begin position="131"/>
        <end position="153"/>
    </location>
</feature>
<dbReference type="Proteomes" id="UP000276215">
    <property type="component" value="Unassembled WGS sequence"/>
</dbReference>
<dbReference type="AlphaFoldDB" id="A0A3N4J2A3"/>
<dbReference type="PANTHER" id="PTHR24198:SF165">
    <property type="entry name" value="ANKYRIN REPEAT-CONTAINING PROTEIN-RELATED"/>
    <property type="match status" value="1"/>
</dbReference>
<dbReference type="OrthoDB" id="448455at2759"/>
<feature type="repeat" description="ANK" evidence="3">
    <location>
        <begin position="101"/>
        <end position="127"/>
    </location>
</feature>
<dbReference type="PROSITE" id="PS50297">
    <property type="entry name" value="ANK_REP_REGION"/>
    <property type="match status" value="1"/>
</dbReference>
<evidence type="ECO:0000313" key="5">
    <source>
        <dbReference type="EMBL" id="RPA91208.1"/>
    </source>
</evidence>
<evidence type="ECO:0000256" key="4">
    <source>
        <dbReference type="SAM" id="MobiDB-lite"/>
    </source>
</evidence>
<dbReference type="EMBL" id="ML120503">
    <property type="protein sequence ID" value="RPA91208.1"/>
    <property type="molecule type" value="Genomic_DNA"/>
</dbReference>
<dbReference type="Gene3D" id="1.25.40.20">
    <property type="entry name" value="Ankyrin repeat-containing domain"/>
    <property type="match status" value="1"/>
</dbReference>
<dbReference type="SUPFAM" id="SSF48403">
    <property type="entry name" value="Ankyrin repeat"/>
    <property type="match status" value="1"/>
</dbReference>
<evidence type="ECO:0000256" key="2">
    <source>
        <dbReference type="ARBA" id="ARBA00023043"/>
    </source>
</evidence>
<dbReference type="Pfam" id="PF00023">
    <property type="entry name" value="Ank"/>
    <property type="match status" value="1"/>
</dbReference>
<dbReference type="PROSITE" id="PS50088">
    <property type="entry name" value="ANK_REPEAT"/>
    <property type="match status" value="1"/>
</dbReference>
<name>A0A3N4J2A3_9PEZI</name>
<proteinExistence type="predicted"/>
<dbReference type="PANTHER" id="PTHR24198">
    <property type="entry name" value="ANKYRIN REPEAT AND PROTEIN KINASE DOMAIN-CONTAINING PROTEIN"/>
    <property type="match status" value="1"/>
</dbReference>
<dbReference type="InterPro" id="IPR036770">
    <property type="entry name" value="Ankyrin_rpt-contain_sf"/>
</dbReference>